<dbReference type="AlphaFoldDB" id="A0AAW9DGF1"/>
<evidence type="ECO:0008006" key="3">
    <source>
        <dbReference type="Google" id="ProtNLM"/>
    </source>
</evidence>
<dbReference type="Proteomes" id="UP001270004">
    <property type="component" value="Unassembled WGS sequence"/>
</dbReference>
<sequence>MTKRKELARQLVIAEIVSAQGITKKRGEALLKELEEAGVIRFTASGEFGLKVLAG</sequence>
<evidence type="ECO:0000313" key="2">
    <source>
        <dbReference type="Proteomes" id="UP001270004"/>
    </source>
</evidence>
<protein>
    <recommendedName>
        <fullName evidence="3">Transcriptional regulator</fullName>
    </recommendedName>
</protein>
<dbReference type="EMBL" id="JAWWZK010000011">
    <property type="protein sequence ID" value="MDX5038038.1"/>
    <property type="molecule type" value="Genomic_DNA"/>
</dbReference>
<organism evidence="1 2">
    <name type="scientific">Streptococcus suis</name>
    <dbReference type="NCBI Taxonomy" id="1307"/>
    <lineage>
        <taxon>Bacteria</taxon>
        <taxon>Bacillati</taxon>
        <taxon>Bacillota</taxon>
        <taxon>Bacilli</taxon>
        <taxon>Lactobacillales</taxon>
        <taxon>Streptococcaceae</taxon>
        <taxon>Streptococcus</taxon>
    </lineage>
</organism>
<accession>A0AAW9DGF1</accession>
<gene>
    <name evidence="1" type="ORF">SHY70_07060</name>
</gene>
<name>A0AAW9DGF1_STRSU</name>
<comment type="caution">
    <text evidence="1">The sequence shown here is derived from an EMBL/GenBank/DDBJ whole genome shotgun (WGS) entry which is preliminary data.</text>
</comment>
<dbReference type="RefSeq" id="WP_319444253.1">
    <property type="nucleotide sequence ID" value="NZ_JAWWZK010000011.1"/>
</dbReference>
<proteinExistence type="predicted"/>
<evidence type="ECO:0000313" key="1">
    <source>
        <dbReference type="EMBL" id="MDX5038038.1"/>
    </source>
</evidence>
<reference evidence="1" key="1">
    <citation type="submission" date="2023-11" db="EMBL/GenBank/DDBJ databases">
        <title>Antimicrobial resistance in invasive Streptococcus suis isolated in Spain and the associated genetic mechanisms.</title>
        <authorList>
            <person name="Uruen C."/>
            <person name="Arenas J.A."/>
        </authorList>
    </citation>
    <scope>NUCLEOTIDE SEQUENCE</scope>
    <source>
        <strain evidence="1">Ss_70</strain>
    </source>
</reference>